<dbReference type="Proteomes" id="UP000435649">
    <property type="component" value="Unassembled WGS sequence"/>
</dbReference>
<organism evidence="2 3">
    <name type="scientific">Victivallis lenta</name>
    <dbReference type="NCBI Taxonomy" id="2606640"/>
    <lineage>
        <taxon>Bacteria</taxon>
        <taxon>Pseudomonadati</taxon>
        <taxon>Lentisphaerota</taxon>
        <taxon>Lentisphaeria</taxon>
        <taxon>Victivallales</taxon>
        <taxon>Victivallaceae</taxon>
        <taxon>Victivallis</taxon>
    </lineage>
</organism>
<keyword evidence="1" id="KW-1133">Transmembrane helix</keyword>
<keyword evidence="1" id="KW-0472">Membrane</keyword>
<protein>
    <submittedName>
        <fullName evidence="2">Uncharacterized protein</fullName>
    </submittedName>
</protein>
<reference evidence="2 3" key="1">
    <citation type="submission" date="2019-08" db="EMBL/GenBank/DDBJ databases">
        <title>In-depth cultivation of the pig gut microbiome towards novel bacterial diversity and tailored functional studies.</title>
        <authorList>
            <person name="Wylensek D."/>
            <person name="Hitch T.C.A."/>
            <person name="Clavel T."/>
        </authorList>
    </citation>
    <scope>NUCLEOTIDE SEQUENCE [LARGE SCALE GENOMIC DNA]</scope>
    <source>
        <strain evidence="2 3">BBE-744-WT-12</strain>
    </source>
</reference>
<comment type="caution">
    <text evidence="2">The sequence shown here is derived from an EMBL/GenBank/DDBJ whole genome shotgun (WGS) entry which is preliminary data.</text>
</comment>
<gene>
    <name evidence="2" type="ORF">FYJ85_16970</name>
</gene>
<dbReference type="RefSeq" id="WP_154419696.1">
    <property type="nucleotide sequence ID" value="NZ_VUNS01000023.1"/>
</dbReference>
<feature type="transmembrane region" description="Helical" evidence="1">
    <location>
        <begin position="6"/>
        <end position="26"/>
    </location>
</feature>
<evidence type="ECO:0000313" key="3">
    <source>
        <dbReference type="Proteomes" id="UP000435649"/>
    </source>
</evidence>
<name>A0A844G6Z8_9BACT</name>
<keyword evidence="1" id="KW-0812">Transmembrane</keyword>
<evidence type="ECO:0000313" key="2">
    <source>
        <dbReference type="EMBL" id="MST98734.1"/>
    </source>
</evidence>
<proteinExistence type="predicted"/>
<evidence type="ECO:0000256" key="1">
    <source>
        <dbReference type="SAM" id="Phobius"/>
    </source>
</evidence>
<keyword evidence="3" id="KW-1185">Reference proteome</keyword>
<accession>A0A844G6Z8</accession>
<dbReference type="EMBL" id="VUNS01000023">
    <property type="protein sequence ID" value="MST98734.1"/>
    <property type="molecule type" value="Genomic_DNA"/>
</dbReference>
<sequence>MPLPLLAIFGASLVIGTLVVVALLKWKEIVNWFRNKGTLKQSDKDNIAVMVKTQLASGHVREIHGIFNTRTEEVLDGQQFEAKELDQELQEVFGKEDVVVLS</sequence>
<dbReference type="AlphaFoldDB" id="A0A844G6Z8"/>